<reference evidence="1" key="1">
    <citation type="submission" date="2022-03" db="EMBL/GenBank/DDBJ databases">
        <authorList>
            <person name="Sayadi A."/>
        </authorList>
    </citation>
    <scope>NUCLEOTIDE SEQUENCE</scope>
</reference>
<organism evidence="1 2">
    <name type="scientific">Acanthoscelides obtectus</name>
    <name type="common">Bean weevil</name>
    <name type="synonym">Bruchus obtectus</name>
    <dbReference type="NCBI Taxonomy" id="200917"/>
    <lineage>
        <taxon>Eukaryota</taxon>
        <taxon>Metazoa</taxon>
        <taxon>Ecdysozoa</taxon>
        <taxon>Arthropoda</taxon>
        <taxon>Hexapoda</taxon>
        <taxon>Insecta</taxon>
        <taxon>Pterygota</taxon>
        <taxon>Neoptera</taxon>
        <taxon>Endopterygota</taxon>
        <taxon>Coleoptera</taxon>
        <taxon>Polyphaga</taxon>
        <taxon>Cucujiformia</taxon>
        <taxon>Chrysomeloidea</taxon>
        <taxon>Chrysomelidae</taxon>
        <taxon>Bruchinae</taxon>
        <taxon>Bruchini</taxon>
        <taxon>Acanthoscelides</taxon>
    </lineage>
</organism>
<comment type="caution">
    <text evidence="1">The sequence shown here is derived from an EMBL/GenBank/DDBJ whole genome shotgun (WGS) entry which is preliminary data.</text>
</comment>
<dbReference type="AlphaFoldDB" id="A0A9P0L6L8"/>
<evidence type="ECO:0000313" key="1">
    <source>
        <dbReference type="EMBL" id="CAH1987463.1"/>
    </source>
</evidence>
<dbReference type="OrthoDB" id="6580598at2759"/>
<dbReference type="PANTHER" id="PTHR45913:SF19">
    <property type="entry name" value="LOW QUALITY PROTEIN: ZINC FINGER BED DOMAIN-CONTAINING PROTEIN 5-LIKE"/>
    <property type="match status" value="1"/>
</dbReference>
<sequence length="332" mass="38324">MFSEDYVKFGFTFMEKDELQLPQCVICMKVLSNDRMRTNRLERYLKQQHPTLALKTKRCIAASQSSLEIAFMIAKQYKPHTIGEELIKPCVLKATQIILGDGAEQKVESISLSNNTVKRRIDDIAADIKSQIINKVKLSTFFAISCDESTDVVNCAQLMVYVRYIGGDIIQEEIFFLKKKRFGLKEILWNLHKWRTLSQKLRQTLDSAIRIVNYIKSSALNCRLFTLLCEDLESDHKVLLFHTKVRWLSQCNMLDRLYELKEEAGFSALVLIKTKQRNRLDVDSDLIIALAKTDPTINQLVQDMQSQNSGSQILMRRENDAPIMECDNEQAQ</sequence>
<dbReference type="EMBL" id="CAKOFQ010007019">
    <property type="protein sequence ID" value="CAH1987463.1"/>
    <property type="molecule type" value="Genomic_DNA"/>
</dbReference>
<dbReference type="PANTHER" id="PTHR45913">
    <property type="entry name" value="EPM2A-INTERACTING PROTEIN 1"/>
    <property type="match status" value="1"/>
</dbReference>
<evidence type="ECO:0000313" key="2">
    <source>
        <dbReference type="Proteomes" id="UP001152888"/>
    </source>
</evidence>
<name>A0A9P0L6L8_ACAOB</name>
<protein>
    <submittedName>
        <fullName evidence="1">Uncharacterized protein</fullName>
    </submittedName>
</protein>
<dbReference type="Proteomes" id="UP001152888">
    <property type="component" value="Unassembled WGS sequence"/>
</dbReference>
<gene>
    <name evidence="1" type="ORF">ACAOBT_LOCUS17861</name>
</gene>
<keyword evidence="2" id="KW-1185">Reference proteome</keyword>
<accession>A0A9P0L6L8</accession>
<proteinExistence type="predicted"/>